<dbReference type="SMART" id="SM00292">
    <property type="entry name" value="BRCT"/>
    <property type="match status" value="1"/>
</dbReference>
<comment type="function">
    <text evidence="4">Required for maturation of ribosomal RNAs and formation of the large ribosomal subunit.</text>
</comment>
<dbReference type="GO" id="GO:0000463">
    <property type="term" value="P:maturation of LSU-rRNA from tricistronic rRNA transcript (SSU-rRNA, 5.8S rRNA, LSU-rRNA)"/>
    <property type="evidence" value="ECO:0007669"/>
    <property type="project" value="UniProtKB-UniRule"/>
</dbReference>
<proteinExistence type="inferred from homology"/>
<keyword evidence="4" id="KW-0175">Coiled coil</keyword>
<dbReference type="PANTHER" id="PTHR12221">
    <property type="entry name" value="PESCADILLO - RELATED"/>
    <property type="match status" value="1"/>
</dbReference>
<dbReference type="GO" id="GO:0003723">
    <property type="term" value="F:RNA binding"/>
    <property type="evidence" value="ECO:0007669"/>
    <property type="project" value="TreeGrafter"/>
</dbReference>
<dbReference type="GO" id="GO:0000466">
    <property type="term" value="P:maturation of 5.8S rRNA from tricistronic rRNA transcript (SSU-rRNA, 5.8S rRNA, LSU-rRNA)"/>
    <property type="evidence" value="ECO:0007669"/>
    <property type="project" value="UniProtKB-UniRule"/>
</dbReference>
<dbReference type="InterPro" id="IPR001357">
    <property type="entry name" value="BRCT_dom"/>
</dbReference>
<dbReference type="HAMAP" id="MF_03028">
    <property type="entry name" value="Pescadillo"/>
    <property type="match status" value="1"/>
</dbReference>
<name>A0A3M7RNL2_BRAPC</name>
<dbReference type="GO" id="GO:0030687">
    <property type="term" value="C:preribosome, large subunit precursor"/>
    <property type="evidence" value="ECO:0007669"/>
    <property type="project" value="UniProtKB-UniRule"/>
</dbReference>
<dbReference type="AlphaFoldDB" id="A0A3M7RNL2"/>
<dbReference type="OrthoDB" id="10264910at2759"/>
<dbReference type="GO" id="GO:0005654">
    <property type="term" value="C:nucleoplasm"/>
    <property type="evidence" value="ECO:0007669"/>
    <property type="project" value="UniProtKB-SubCell"/>
</dbReference>
<comment type="caution">
    <text evidence="7">The sequence shown here is derived from an EMBL/GenBank/DDBJ whole genome shotgun (WGS) entry which is preliminary data.</text>
</comment>
<dbReference type="Proteomes" id="UP000276133">
    <property type="component" value="Unassembled WGS sequence"/>
</dbReference>
<keyword evidence="3 4" id="KW-0539">Nucleus</keyword>
<feature type="compositionally biased region" description="Acidic residues" evidence="5">
    <location>
        <begin position="519"/>
        <end position="538"/>
    </location>
</feature>
<feature type="compositionally biased region" description="Basic and acidic residues" evidence="5">
    <location>
        <begin position="462"/>
        <end position="488"/>
    </location>
</feature>
<dbReference type="InterPro" id="IPR036420">
    <property type="entry name" value="BRCT_dom_sf"/>
</dbReference>
<dbReference type="GO" id="GO:0043021">
    <property type="term" value="F:ribonucleoprotein complex binding"/>
    <property type="evidence" value="ECO:0007669"/>
    <property type="project" value="UniProtKB-UniRule"/>
</dbReference>
<dbReference type="PROSITE" id="PS50172">
    <property type="entry name" value="BRCT"/>
    <property type="match status" value="1"/>
</dbReference>
<feature type="compositionally biased region" description="Basic and acidic residues" evidence="5">
    <location>
        <begin position="539"/>
        <end position="548"/>
    </location>
</feature>
<keyword evidence="1 4" id="KW-0690">Ribosome biogenesis</keyword>
<dbReference type="InterPro" id="IPR010613">
    <property type="entry name" value="PES"/>
</dbReference>
<organism evidence="7 8">
    <name type="scientific">Brachionus plicatilis</name>
    <name type="common">Marine rotifer</name>
    <name type="synonym">Brachionus muelleri</name>
    <dbReference type="NCBI Taxonomy" id="10195"/>
    <lineage>
        <taxon>Eukaryota</taxon>
        <taxon>Metazoa</taxon>
        <taxon>Spiralia</taxon>
        <taxon>Gnathifera</taxon>
        <taxon>Rotifera</taxon>
        <taxon>Eurotatoria</taxon>
        <taxon>Monogononta</taxon>
        <taxon>Pseudotrocha</taxon>
        <taxon>Ploima</taxon>
        <taxon>Brachionidae</taxon>
        <taxon>Brachionus</taxon>
    </lineage>
</organism>
<dbReference type="Pfam" id="PF06732">
    <property type="entry name" value="Pescadillo_N"/>
    <property type="match status" value="1"/>
</dbReference>
<evidence type="ECO:0000313" key="7">
    <source>
        <dbReference type="EMBL" id="RNA25136.1"/>
    </source>
</evidence>
<dbReference type="PANTHER" id="PTHR12221:SF6">
    <property type="entry name" value="PESCADILLO HOMOLOG"/>
    <property type="match status" value="1"/>
</dbReference>
<evidence type="ECO:0000256" key="4">
    <source>
        <dbReference type="HAMAP-Rule" id="MF_03028"/>
    </source>
</evidence>
<evidence type="ECO:0000256" key="2">
    <source>
        <dbReference type="ARBA" id="ARBA00022552"/>
    </source>
</evidence>
<evidence type="ECO:0000256" key="3">
    <source>
        <dbReference type="ARBA" id="ARBA00023242"/>
    </source>
</evidence>
<protein>
    <recommendedName>
        <fullName evidence="4">Pescadillo homolog</fullName>
    </recommendedName>
</protein>
<gene>
    <name evidence="7" type="ORF">BpHYR1_047123</name>
</gene>
<feature type="domain" description="BRCT" evidence="6">
    <location>
        <begin position="318"/>
        <end position="411"/>
    </location>
</feature>
<dbReference type="SUPFAM" id="SSF52113">
    <property type="entry name" value="BRCT domain"/>
    <property type="match status" value="1"/>
</dbReference>
<comment type="similarity">
    <text evidence="4">Belongs to the pescadillo family.</text>
</comment>
<keyword evidence="8" id="KW-1185">Reference proteome</keyword>
<keyword evidence="2 4" id="KW-0698">rRNA processing</keyword>
<evidence type="ECO:0000256" key="5">
    <source>
        <dbReference type="SAM" id="MobiDB-lite"/>
    </source>
</evidence>
<dbReference type="CDD" id="cd17709">
    <property type="entry name" value="BRCT_pescadillo_like"/>
    <property type="match status" value="1"/>
</dbReference>
<comment type="subcellular location">
    <subcellularLocation>
        <location evidence="4">Nucleus</location>
        <location evidence="4">Nucleolus</location>
    </subcellularLocation>
    <subcellularLocation>
        <location evidence="4">Nucleus</location>
        <location evidence="4">Nucleoplasm</location>
    </subcellularLocation>
</comment>
<dbReference type="Gene3D" id="3.40.50.10190">
    <property type="entry name" value="BRCT domain"/>
    <property type="match status" value="1"/>
</dbReference>
<accession>A0A3M7RNL2</accession>
<feature type="compositionally biased region" description="Acidic residues" evidence="5">
    <location>
        <begin position="499"/>
        <end position="511"/>
    </location>
</feature>
<evidence type="ECO:0000313" key="8">
    <source>
        <dbReference type="Proteomes" id="UP000276133"/>
    </source>
</evidence>
<feature type="coiled-coil region" evidence="4">
    <location>
        <begin position="589"/>
        <end position="616"/>
    </location>
</feature>
<dbReference type="FunFam" id="3.40.50.10190:FF:000002">
    <property type="entry name" value="Pescadillo homolog"/>
    <property type="match status" value="1"/>
</dbReference>
<reference evidence="7 8" key="1">
    <citation type="journal article" date="2018" name="Sci. Rep.">
        <title>Genomic signatures of local adaptation to the degree of environmental predictability in rotifers.</title>
        <authorList>
            <person name="Franch-Gras L."/>
            <person name="Hahn C."/>
            <person name="Garcia-Roger E.M."/>
            <person name="Carmona M.J."/>
            <person name="Serra M."/>
            <person name="Gomez A."/>
        </authorList>
    </citation>
    <scope>NUCLEOTIDE SEQUENCE [LARGE SCALE GENOMIC DNA]</scope>
    <source>
        <strain evidence="7">HYR1</strain>
    </source>
</reference>
<evidence type="ECO:0000256" key="1">
    <source>
        <dbReference type="ARBA" id="ARBA00022517"/>
    </source>
</evidence>
<feature type="region of interest" description="Disordered" evidence="5">
    <location>
        <begin position="450"/>
        <end position="558"/>
    </location>
</feature>
<evidence type="ECO:0000259" key="6">
    <source>
        <dbReference type="PROSITE" id="PS50172"/>
    </source>
</evidence>
<dbReference type="EMBL" id="REGN01002971">
    <property type="protein sequence ID" value="RNA25136.1"/>
    <property type="molecule type" value="Genomic_DNA"/>
</dbReference>
<dbReference type="GO" id="GO:0070545">
    <property type="term" value="C:PeBoW complex"/>
    <property type="evidence" value="ECO:0007669"/>
    <property type="project" value="TreeGrafter"/>
</dbReference>
<dbReference type="Pfam" id="PF16589">
    <property type="entry name" value="BRCT_2"/>
    <property type="match status" value="1"/>
</dbReference>
<sequence length="625" mass="72885">MGKMKKKYESGAATAFIPRNQAIKKLQLTIADFRRLCILKGVYPVEPKNKKKVNKGRSGNRTFYFAKDINYLASDPIINKFRDFKVYVKRLKRAKGRRDVKALGRLRANKPSYKIDHIVKERYPTFTDAIRDLDDCLSLIFLFSVLPKSKRVYVERVQLAKRFSLEFMHYLIASKSLRKCFISIKGYYFQAEIKGQKITWVMPHKLAYQCPDDVDFRIMSTFVEFYSVMLGFVNFKSYQDIGLIYPPKLSITKNDTKAKDDEYDLSDLNDEFLASLNCDAIKINQSQDESQGDEFPLVDEENPDHIEKEKIEEDNLNKLKALFKGLKFFLNREVPREPFVLAIRSFSGEVSWDKASALGSTYQENDETITHQIIDRPLVGKTYLNRAYVQPQWVFDCINENILLPVDDYLPGAVLPPHLSPFVDTNEHGYIPPEKQKLIKLKLGITDTEDKIKPEDPEEKEEQNVDKKEKKNVPKPETKINKKEETKIAKKKPSKNSDSEDESEESEEEEINDMKVDLDSPDEEQESDEESSEPEEEEKTQPDKDKKPMIAVVKAQPKKENVNLILKRQVDEERKLSEMMIPKKNKRLYDKIMKSKKKKNQEVEKLKQKRKIYDENQVKNAKKIK</sequence>
<dbReference type="STRING" id="10195.A0A3M7RNL2"/>